<proteinExistence type="predicted"/>
<dbReference type="InterPro" id="IPR032623">
    <property type="entry name" value="FecR_N"/>
</dbReference>
<comment type="caution">
    <text evidence="4">The sequence shown here is derived from an EMBL/GenBank/DDBJ whole genome shotgun (WGS) entry which is preliminary data.</text>
</comment>
<evidence type="ECO:0000313" key="4">
    <source>
        <dbReference type="EMBL" id="MDD0989849.1"/>
    </source>
</evidence>
<dbReference type="PIRSF" id="PIRSF018266">
    <property type="entry name" value="FecR"/>
    <property type="match status" value="1"/>
</dbReference>
<gene>
    <name evidence="4" type="ORF">M5G11_04800</name>
</gene>
<dbReference type="Pfam" id="PF04773">
    <property type="entry name" value="FecR"/>
    <property type="match status" value="1"/>
</dbReference>
<organism evidence="4 5">
    <name type="scientific">Pseudomonas fontis</name>
    <dbReference type="NCBI Taxonomy" id="2942633"/>
    <lineage>
        <taxon>Bacteria</taxon>
        <taxon>Pseudomonadati</taxon>
        <taxon>Pseudomonadota</taxon>
        <taxon>Gammaproteobacteria</taxon>
        <taxon>Pseudomonadales</taxon>
        <taxon>Pseudomonadaceae</taxon>
        <taxon>Pseudomonas</taxon>
    </lineage>
</organism>
<evidence type="ECO:0000256" key="1">
    <source>
        <dbReference type="SAM" id="Phobius"/>
    </source>
</evidence>
<accession>A0ABT5NNX4</accession>
<evidence type="ECO:0000259" key="2">
    <source>
        <dbReference type="Pfam" id="PF04773"/>
    </source>
</evidence>
<feature type="domain" description="FecR protein" evidence="2">
    <location>
        <begin position="117"/>
        <end position="210"/>
    </location>
</feature>
<evidence type="ECO:0000313" key="5">
    <source>
        <dbReference type="Proteomes" id="UP001148203"/>
    </source>
</evidence>
<dbReference type="PANTHER" id="PTHR30273">
    <property type="entry name" value="PERIPLASMIC SIGNAL SENSOR AND SIGMA FACTOR ACTIVATOR FECR-RELATED"/>
    <property type="match status" value="1"/>
</dbReference>
<reference evidence="4 5" key="1">
    <citation type="submission" date="2022-05" db="EMBL/GenBank/DDBJ databases">
        <title>Novel Pseudomonas spp. Isolated from a Rainbow Trout Aquaculture Facility.</title>
        <authorList>
            <person name="Testerman T."/>
            <person name="Graf J."/>
        </authorList>
    </citation>
    <scope>NUCLEOTIDE SEQUENCE [LARGE SCALE GENOMIC DNA]</scope>
    <source>
        <strain evidence="4 5">ID681</strain>
    </source>
</reference>
<evidence type="ECO:0000259" key="3">
    <source>
        <dbReference type="Pfam" id="PF16220"/>
    </source>
</evidence>
<keyword evidence="1" id="KW-0472">Membrane</keyword>
<name>A0ABT5NNX4_9PSED</name>
<dbReference type="PANTHER" id="PTHR30273:SF2">
    <property type="entry name" value="PROTEIN FECR"/>
    <property type="match status" value="1"/>
</dbReference>
<feature type="transmembrane region" description="Helical" evidence="1">
    <location>
        <begin position="87"/>
        <end position="108"/>
    </location>
</feature>
<protein>
    <submittedName>
        <fullName evidence="4">FecR family protein</fullName>
    </submittedName>
</protein>
<feature type="domain" description="FecR N-terminal" evidence="3">
    <location>
        <begin position="15"/>
        <end position="52"/>
    </location>
</feature>
<keyword evidence="5" id="KW-1185">Reference proteome</keyword>
<dbReference type="Proteomes" id="UP001148203">
    <property type="component" value="Unassembled WGS sequence"/>
</dbReference>
<dbReference type="EMBL" id="JAMDGY010000013">
    <property type="protein sequence ID" value="MDD0989849.1"/>
    <property type="molecule type" value="Genomic_DNA"/>
</dbReference>
<keyword evidence="1" id="KW-1133">Transmembrane helix</keyword>
<dbReference type="Pfam" id="PF16220">
    <property type="entry name" value="DUF4880"/>
    <property type="match status" value="1"/>
</dbReference>
<dbReference type="InterPro" id="IPR012373">
    <property type="entry name" value="Ferrdict_sens_TM"/>
</dbReference>
<dbReference type="InterPro" id="IPR006860">
    <property type="entry name" value="FecR"/>
</dbReference>
<dbReference type="Gene3D" id="3.55.50.30">
    <property type="match status" value="1"/>
</dbReference>
<keyword evidence="1" id="KW-0812">Transmembrane</keyword>
<dbReference type="RefSeq" id="WP_273909430.1">
    <property type="nucleotide sequence ID" value="NZ_JAMDGX010000015.1"/>
</dbReference>
<dbReference type="Gene3D" id="2.60.120.1440">
    <property type="match status" value="1"/>
</dbReference>
<sequence>MNQAICPCGNDAVRDQAAEWFARGRDAPLAGEALAQFDAWRAEHPQHQHEYDLLRCLWGAADLLQPERLEALCAPDPVRVLPGRRRLLHQALAAGVVAAAVGLGWFGWQQHQLNYQDQLQTGLGERRQLSLPDGSQLEINGRTRLQVRFSAGQRDILLEQGEVMFSVAHDTGRPFVVNTGNGSVTVTGTRFDVRRDAEQTRVAVEQGSVRVQGQGDSLALLSPGLGAHIDAQGRVTQPYAVDPAAVTAWRQGKLVFNDVALSDVVQEVSRYREHPLRVAPGKIAALRLSSSFSSDDTDALLRALPSILPVAIQQHADGSSEIISK</sequence>